<dbReference type="GO" id="GO:0050515">
    <property type="term" value="F:4-(cytidine 5'-diphospho)-2-C-methyl-D-erythritol kinase activity"/>
    <property type="evidence" value="ECO:0007669"/>
    <property type="project" value="UniProtKB-UniRule"/>
</dbReference>
<evidence type="ECO:0000256" key="2">
    <source>
        <dbReference type="ARBA" id="ARBA00012052"/>
    </source>
</evidence>
<evidence type="ECO:0000256" key="3">
    <source>
        <dbReference type="ARBA" id="ARBA00017473"/>
    </source>
</evidence>
<name>A0A1L9NXR7_9RHOB</name>
<dbReference type="PANTHER" id="PTHR43527:SF2">
    <property type="entry name" value="4-DIPHOSPHOCYTIDYL-2-C-METHYL-D-ERYTHRITOL KINASE, CHLOROPLASTIC"/>
    <property type="match status" value="1"/>
</dbReference>
<comment type="catalytic activity">
    <reaction evidence="10">
        <text>4-CDP-2-C-methyl-D-erythritol + ATP = 4-CDP-2-C-methyl-D-erythritol 2-phosphate + ADP + H(+)</text>
        <dbReference type="Rhea" id="RHEA:18437"/>
        <dbReference type="ChEBI" id="CHEBI:15378"/>
        <dbReference type="ChEBI" id="CHEBI:30616"/>
        <dbReference type="ChEBI" id="CHEBI:57823"/>
        <dbReference type="ChEBI" id="CHEBI:57919"/>
        <dbReference type="ChEBI" id="CHEBI:456216"/>
        <dbReference type="EC" id="2.7.1.148"/>
    </reaction>
</comment>
<dbReference type="UniPathway" id="UPA00056">
    <property type="reaction ID" value="UER00094"/>
</dbReference>
<dbReference type="Pfam" id="PF08544">
    <property type="entry name" value="GHMP_kinases_C"/>
    <property type="match status" value="1"/>
</dbReference>
<evidence type="ECO:0000256" key="5">
    <source>
        <dbReference type="ARBA" id="ARBA00022741"/>
    </source>
</evidence>
<dbReference type="InterPro" id="IPR006204">
    <property type="entry name" value="GHMP_kinase_N_dom"/>
</dbReference>
<keyword evidence="8 10" id="KW-0414">Isoprene biosynthesis</keyword>
<dbReference type="EMBL" id="MLCB01000126">
    <property type="protein sequence ID" value="OJI93954.1"/>
    <property type="molecule type" value="Genomic_DNA"/>
</dbReference>
<dbReference type="NCBIfam" id="NF011202">
    <property type="entry name" value="PRK14608.1"/>
    <property type="match status" value="1"/>
</dbReference>
<dbReference type="PIRSF" id="PIRSF010376">
    <property type="entry name" value="IspE"/>
    <property type="match status" value="1"/>
</dbReference>
<dbReference type="InterPro" id="IPR020568">
    <property type="entry name" value="Ribosomal_Su5_D2-typ_SF"/>
</dbReference>
<dbReference type="EC" id="2.7.1.148" evidence="2 10"/>
<evidence type="ECO:0000256" key="9">
    <source>
        <dbReference type="ARBA" id="ARBA00032554"/>
    </source>
</evidence>
<dbReference type="SUPFAM" id="SSF54211">
    <property type="entry name" value="Ribosomal protein S5 domain 2-like"/>
    <property type="match status" value="1"/>
</dbReference>
<evidence type="ECO:0000259" key="11">
    <source>
        <dbReference type="Pfam" id="PF00288"/>
    </source>
</evidence>
<dbReference type="GO" id="GO:0016114">
    <property type="term" value="P:terpenoid biosynthetic process"/>
    <property type="evidence" value="ECO:0007669"/>
    <property type="project" value="UniProtKB-UniRule"/>
</dbReference>
<dbReference type="InterPro" id="IPR004424">
    <property type="entry name" value="IspE"/>
</dbReference>
<protein>
    <recommendedName>
        <fullName evidence="3 10">4-diphosphocytidyl-2-C-methyl-D-erythritol kinase</fullName>
        <shortName evidence="10">CMK</shortName>
        <ecNumber evidence="2 10">2.7.1.148</ecNumber>
    </recommendedName>
    <alternativeName>
        <fullName evidence="9 10">4-(cytidine-5'-diphospho)-2-C-methyl-D-erythritol kinase</fullName>
    </alternativeName>
</protein>
<keyword evidence="4 10" id="KW-0808">Transferase</keyword>
<dbReference type="STRING" id="696762.PFRI_18550"/>
<comment type="similarity">
    <text evidence="1 10">Belongs to the GHMP kinase family. IspE subfamily.</text>
</comment>
<dbReference type="Gene3D" id="3.30.70.890">
    <property type="entry name" value="GHMP kinase, C-terminal domain"/>
    <property type="match status" value="1"/>
</dbReference>
<dbReference type="PANTHER" id="PTHR43527">
    <property type="entry name" value="4-DIPHOSPHOCYTIDYL-2-C-METHYL-D-ERYTHRITOL KINASE, CHLOROPLASTIC"/>
    <property type="match status" value="1"/>
</dbReference>
<feature type="active site" evidence="10">
    <location>
        <position position="29"/>
    </location>
</feature>
<keyword evidence="6 10" id="KW-0418">Kinase</keyword>
<dbReference type="InterPro" id="IPR036554">
    <property type="entry name" value="GHMP_kinase_C_sf"/>
</dbReference>
<keyword evidence="5 10" id="KW-0547">Nucleotide-binding</keyword>
<comment type="function">
    <text evidence="10">Catalyzes the phosphorylation of the position 2 hydroxy group of 4-diphosphocytidyl-2C-methyl-D-erythritol.</text>
</comment>
<evidence type="ECO:0000313" key="13">
    <source>
        <dbReference type="EMBL" id="OJI93954.1"/>
    </source>
</evidence>
<feature type="binding site" evidence="10">
    <location>
        <begin position="110"/>
        <end position="120"/>
    </location>
    <ligand>
        <name>ATP</name>
        <dbReference type="ChEBI" id="CHEBI:30616"/>
    </ligand>
</feature>
<evidence type="ECO:0000256" key="1">
    <source>
        <dbReference type="ARBA" id="ARBA00009684"/>
    </source>
</evidence>
<gene>
    <name evidence="10 13" type="primary">ispE</name>
    <name evidence="13" type="ORF">PFRI_18550</name>
</gene>
<comment type="caution">
    <text evidence="13">The sequence shown here is derived from an EMBL/GenBank/DDBJ whole genome shotgun (WGS) entry which is preliminary data.</text>
</comment>
<proteinExistence type="inferred from homology"/>
<evidence type="ECO:0000313" key="14">
    <source>
        <dbReference type="Proteomes" id="UP000184514"/>
    </source>
</evidence>
<feature type="domain" description="GHMP kinase N-terminal" evidence="11">
    <location>
        <begin position="86"/>
        <end position="148"/>
    </location>
</feature>
<evidence type="ECO:0000256" key="10">
    <source>
        <dbReference type="HAMAP-Rule" id="MF_00061"/>
    </source>
</evidence>
<dbReference type="InterPro" id="IPR013750">
    <property type="entry name" value="GHMP_kinase_C_dom"/>
</dbReference>
<evidence type="ECO:0000256" key="8">
    <source>
        <dbReference type="ARBA" id="ARBA00023229"/>
    </source>
</evidence>
<accession>A0A1L9NXR7</accession>
<feature type="active site" evidence="10">
    <location>
        <position position="147"/>
    </location>
</feature>
<dbReference type="HAMAP" id="MF_00061">
    <property type="entry name" value="IspE"/>
    <property type="match status" value="1"/>
</dbReference>
<keyword evidence="14" id="KW-1185">Reference proteome</keyword>
<dbReference type="Pfam" id="PF00288">
    <property type="entry name" value="GHMP_kinases_N"/>
    <property type="match status" value="1"/>
</dbReference>
<dbReference type="Proteomes" id="UP000184514">
    <property type="component" value="Unassembled WGS sequence"/>
</dbReference>
<feature type="domain" description="GHMP kinase C-terminal" evidence="12">
    <location>
        <begin position="221"/>
        <end position="275"/>
    </location>
</feature>
<dbReference type="AlphaFoldDB" id="A0A1L9NXR7"/>
<evidence type="ECO:0000256" key="6">
    <source>
        <dbReference type="ARBA" id="ARBA00022777"/>
    </source>
</evidence>
<comment type="pathway">
    <text evidence="10">Isoprenoid biosynthesis; isopentenyl diphosphate biosynthesis via DXP pathway; isopentenyl diphosphate from 1-deoxy-D-xylulose 5-phosphate: step 3/6.</text>
</comment>
<reference evidence="13 14" key="1">
    <citation type="submission" date="2016-10" db="EMBL/GenBank/DDBJ databases">
        <title>Genome sequence of Planktotalea frisia SH6-1.</title>
        <authorList>
            <person name="Poehlein A."/>
            <person name="Bakenhus I."/>
            <person name="Voget S."/>
            <person name="Brinkhoff T."/>
            <person name="Simon M."/>
        </authorList>
    </citation>
    <scope>NUCLEOTIDE SEQUENCE [LARGE SCALE GENOMIC DNA]</scope>
    <source>
        <strain evidence="13 14">SH6-1</strain>
    </source>
</reference>
<evidence type="ECO:0000256" key="4">
    <source>
        <dbReference type="ARBA" id="ARBA00022679"/>
    </source>
</evidence>
<dbReference type="GO" id="GO:0019288">
    <property type="term" value="P:isopentenyl diphosphate biosynthetic process, methylerythritol 4-phosphate pathway"/>
    <property type="evidence" value="ECO:0007669"/>
    <property type="project" value="UniProtKB-UniRule"/>
</dbReference>
<dbReference type="InterPro" id="IPR014721">
    <property type="entry name" value="Ribsml_uS5_D2-typ_fold_subgr"/>
</dbReference>
<organism evidence="13 14">
    <name type="scientific">Planktotalea frisia</name>
    <dbReference type="NCBI Taxonomy" id="696762"/>
    <lineage>
        <taxon>Bacteria</taxon>
        <taxon>Pseudomonadati</taxon>
        <taxon>Pseudomonadota</taxon>
        <taxon>Alphaproteobacteria</taxon>
        <taxon>Rhodobacterales</taxon>
        <taxon>Paracoccaceae</taxon>
        <taxon>Planktotalea</taxon>
    </lineage>
</organism>
<dbReference type="NCBIfam" id="TIGR00154">
    <property type="entry name" value="ispE"/>
    <property type="match status" value="1"/>
</dbReference>
<sequence length="291" mass="30991">MIKCLKKKVQSRSDWQMTVNSVRRTARAKVNLTLHVTGQRADGYHLLDSLVCFADIGDFIDMREADALSLSVDGPLAAGVPTDERNLVLQAARLFGADKGAAINLSKHLPHAAGIGGGSADAAATLLALAELWDLPLPEDVVRLGADVPVCLSPMALRMRGVGDELSVVPPLPELPAVLVNPRVAVETPPVFKALTQKENAPMGVVPECADVGVFAKWCAEQRNDLQAPAISIEPTIQDALDALEPALFARMSGSGATCFGLCENADSTKELAKTIRGKHPDWWVVATNFS</sequence>
<dbReference type="Gene3D" id="3.30.230.10">
    <property type="match status" value="1"/>
</dbReference>
<dbReference type="SUPFAM" id="SSF55060">
    <property type="entry name" value="GHMP Kinase, C-terminal domain"/>
    <property type="match status" value="1"/>
</dbReference>
<dbReference type="GO" id="GO:0005524">
    <property type="term" value="F:ATP binding"/>
    <property type="evidence" value="ECO:0007669"/>
    <property type="project" value="UniProtKB-UniRule"/>
</dbReference>
<evidence type="ECO:0000259" key="12">
    <source>
        <dbReference type="Pfam" id="PF08544"/>
    </source>
</evidence>
<keyword evidence="7 10" id="KW-0067">ATP-binding</keyword>
<evidence type="ECO:0000256" key="7">
    <source>
        <dbReference type="ARBA" id="ARBA00022840"/>
    </source>
</evidence>